<evidence type="ECO:0000313" key="3">
    <source>
        <dbReference type="Proteomes" id="UP000199545"/>
    </source>
</evidence>
<dbReference type="RefSeq" id="WP_093230317.1">
    <property type="nucleotide sequence ID" value="NZ_FORR01000010.1"/>
</dbReference>
<evidence type="ECO:0000256" key="1">
    <source>
        <dbReference type="SAM" id="Phobius"/>
    </source>
</evidence>
<name>A0A1I3RLB0_9BACL</name>
<protein>
    <submittedName>
        <fullName evidence="2">Uncharacterized protein</fullName>
    </submittedName>
</protein>
<proteinExistence type="predicted"/>
<dbReference type="AlphaFoldDB" id="A0A1I3RLB0"/>
<accession>A0A1I3RLB0</accession>
<evidence type="ECO:0000313" key="2">
    <source>
        <dbReference type="EMBL" id="SFJ46081.1"/>
    </source>
</evidence>
<feature type="transmembrane region" description="Helical" evidence="1">
    <location>
        <begin position="25"/>
        <end position="46"/>
    </location>
</feature>
<dbReference type="STRING" id="46223.SAMN05421852_11044"/>
<organism evidence="2 3">
    <name type="scientific">Thermoflavimicrobium dichotomicum</name>
    <dbReference type="NCBI Taxonomy" id="46223"/>
    <lineage>
        <taxon>Bacteria</taxon>
        <taxon>Bacillati</taxon>
        <taxon>Bacillota</taxon>
        <taxon>Bacilli</taxon>
        <taxon>Bacillales</taxon>
        <taxon>Thermoactinomycetaceae</taxon>
        <taxon>Thermoflavimicrobium</taxon>
    </lineage>
</organism>
<reference evidence="2 3" key="1">
    <citation type="submission" date="2016-10" db="EMBL/GenBank/DDBJ databases">
        <authorList>
            <person name="de Groot N.N."/>
        </authorList>
    </citation>
    <scope>NUCLEOTIDE SEQUENCE [LARGE SCALE GENOMIC DNA]</scope>
    <source>
        <strain evidence="2 3">DSM 44778</strain>
    </source>
</reference>
<keyword evidence="1" id="KW-0812">Transmembrane</keyword>
<keyword evidence="1" id="KW-0472">Membrane</keyword>
<keyword evidence="3" id="KW-1185">Reference proteome</keyword>
<gene>
    <name evidence="2" type="ORF">SAMN05421852_11044</name>
</gene>
<keyword evidence="1" id="KW-1133">Transmembrane helix</keyword>
<dbReference type="Proteomes" id="UP000199545">
    <property type="component" value="Unassembled WGS sequence"/>
</dbReference>
<dbReference type="EMBL" id="FORR01000010">
    <property type="protein sequence ID" value="SFJ46081.1"/>
    <property type="molecule type" value="Genomic_DNA"/>
</dbReference>
<sequence length="85" mass="8982">MFIILIMSFFSILIAGIQLLAAGNVLAGASLLGSSALISTGTMYFYKKKSAAKKFKKALKLGDCDCCDVPDCDCCDVPDCGLDCD</sequence>